<proteinExistence type="predicted"/>
<dbReference type="AlphaFoldDB" id="A0A2M4DF95"/>
<evidence type="ECO:0000313" key="1">
    <source>
        <dbReference type="EMBL" id="MBW76193.1"/>
    </source>
</evidence>
<organism evidence="1">
    <name type="scientific">Anopheles darlingi</name>
    <name type="common">Mosquito</name>
    <dbReference type="NCBI Taxonomy" id="43151"/>
    <lineage>
        <taxon>Eukaryota</taxon>
        <taxon>Metazoa</taxon>
        <taxon>Ecdysozoa</taxon>
        <taxon>Arthropoda</taxon>
        <taxon>Hexapoda</taxon>
        <taxon>Insecta</taxon>
        <taxon>Pterygota</taxon>
        <taxon>Neoptera</taxon>
        <taxon>Endopterygota</taxon>
        <taxon>Diptera</taxon>
        <taxon>Nematocera</taxon>
        <taxon>Culicoidea</taxon>
        <taxon>Culicidae</taxon>
        <taxon>Anophelinae</taxon>
        <taxon>Anopheles</taxon>
    </lineage>
</organism>
<accession>A0A2M4DF95</accession>
<reference evidence="1" key="1">
    <citation type="submission" date="2018-01" db="EMBL/GenBank/DDBJ databases">
        <title>An insight into the sialome of Amazonian anophelines.</title>
        <authorList>
            <person name="Ribeiro J.M."/>
            <person name="Scarpassa V."/>
            <person name="Calvo E."/>
        </authorList>
    </citation>
    <scope>NUCLEOTIDE SEQUENCE</scope>
</reference>
<protein>
    <submittedName>
        <fullName evidence="1">Putative secreted protein</fullName>
    </submittedName>
</protein>
<sequence>MAQFFALPILVAYATQKSCRHAWSDHAGHPLCRLRRLSLRTHGMLYCHCSVIHRGDPSWPKEVHDNA</sequence>
<dbReference type="EMBL" id="GGFL01012015">
    <property type="protein sequence ID" value="MBW76193.1"/>
    <property type="molecule type" value="Transcribed_RNA"/>
</dbReference>
<name>A0A2M4DF95_ANODA</name>